<gene>
    <name evidence="1" type="ORF">BMF94_1216</name>
</gene>
<name>A0A2S5BFP6_9BASI</name>
<evidence type="ECO:0000313" key="1">
    <source>
        <dbReference type="EMBL" id="POY75594.1"/>
    </source>
</evidence>
<dbReference type="AlphaFoldDB" id="A0A2S5BFP6"/>
<dbReference type="Proteomes" id="UP000237144">
    <property type="component" value="Unassembled WGS sequence"/>
</dbReference>
<dbReference type="STRING" id="741276.A0A2S5BFP6"/>
<dbReference type="EMBL" id="PJQD01000013">
    <property type="protein sequence ID" value="POY75594.1"/>
    <property type="molecule type" value="Genomic_DNA"/>
</dbReference>
<organism evidence="1 2">
    <name type="scientific">Rhodotorula taiwanensis</name>
    <dbReference type="NCBI Taxonomy" id="741276"/>
    <lineage>
        <taxon>Eukaryota</taxon>
        <taxon>Fungi</taxon>
        <taxon>Dikarya</taxon>
        <taxon>Basidiomycota</taxon>
        <taxon>Pucciniomycotina</taxon>
        <taxon>Microbotryomycetes</taxon>
        <taxon>Sporidiobolales</taxon>
        <taxon>Sporidiobolaceae</taxon>
        <taxon>Rhodotorula</taxon>
    </lineage>
</organism>
<proteinExistence type="predicted"/>
<dbReference type="Gene3D" id="3.40.50.300">
    <property type="entry name" value="P-loop containing nucleotide triphosphate hydrolases"/>
    <property type="match status" value="3"/>
</dbReference>
<reference evidence="1 2" key="1">
    <citation type="journal article" date="2018" name="Front. Microbiol.">
        <title>Prospects for Fungal Bioremediation of Acidic Radioactive Waste Sites: Characterization and Genome Sequence of Rhodotorula taiwanensis MD1149.</title>
        <authorList>
            <person name="Tkavc R."/>
            <person name="Matrosova V.Y."/>
            <person name="Grichenko O.E."/>
            <person name="Gostincar C."/>
            <person name="Volpe R.P."/>
            <person name="Klimenkova P."/>
            <person name="Gaidamakova E.K."/>
            <person name="Zhou C.E."/>
            <person name="Stewart B.J."/>
            <person name="Lyman M.G."/>
            <person name="Malfatti S.A."/>
            <person name="Rubinfeld B."/>
            <person name="Courtot M."/>
            <person name="Singh J."/>
            <person name="Dalgard C.L."/>
            <person name="Hamilton T."/>
            <person name="Frey K.G."/>
            <person name="Gunde-Cimerman N."/>
            <person name="Dugan L."/>
            <person name="Daly M.J."/>
        </authorList>
    </citation>
    <scope>NUCLEOTIDE SEQUENCE [LARGE SCALE GENOMIC DNA]</scope>
    <source>
        <strain evidence="1 2">MD1149</strain>
    </source>
</reference>
<comment type="caution">
    <text evidence="1">The sequence shown here is derived from an EMBL/GenBank/DDBJ whole genome shotgun (WGS) entry which is preliminary data.</text>
</comment>
<evidence type="ECO:0000313" key="2">
    <source>
        <dbReference type="Proteomes" id="UP000237144"/>
    </source>
</evidence>
<evidence type="ECO:0008006" key="3">
    <source>
        <dbReference type="Google" id="ProtNLM"/>
    </source>
</evidence>
<keyword evidence="2" id="KW-1185">Reference proteome</keyword>
<sequence length="254" mass="28276">MLAPTNSIMLSEIDELAEYIYARYQANADGRRFIVGVAGIPGSGKSTLAYPLTEAVNRVSGRTDLATCVGGDGWHLSQAQLREMEDPAHLFARRGAHFTFDGIGYARFVASLDEKDSCPFPLFSHREKDPADGGLVLPQNRIVIIEGLYVHLNMQPWRSAAARLDERIWVETARDEARERLVRRHLSEGVETLRENAIRRAEDSDLINGDFVIENSLTPTRVYGLHSSPSQLMPHIAVSDRIQWSASHATLIPA</sequence>
<dbReference type="InterPro" id="IPR027417">
    <property type="entry name" value="P-loop_NTPase"/>
</dbReference>
<dbReference type="SUPFAM" id="SSF52540">
    <property type="entry name" value="P-loop containing nucleoside triphosphate hydrolases"/>
    <property type="match status" value="1"/>
</dbReference>
<dbReference type="OrthoDB" id="6362633at2759"/>
<accession>A0A2S5BFP6</accession>
<protein>
    <recommendedName>
        <fullName evidence="3">Phosphoribulokinase/uridine kinase domain-containing protein</fullName>
    </recommendedName>
</protein>